<dbReference type="InterPro" id="IPR001173">
    <property type="entry name" value="Glyco_trans_2-like"/>
</dbReference>
<evidence type="ECO:0000259" key="10">
    <source>
        <dbReference type="Pfam" id="PF00535"/>
    </source>
</evidence>
<keyword evidence="7 9" id="KW-1133">Transmembrane helix</keyword>
<evidence type="ECO:0000313" key="11">
    <source>
        <dbReference type="EMBL" id="SFB88713.1"/>
    </source>
</evidence>
<evidence type="ECO:0000256" key="4">
    <source>
        <dbReference type="ARBA" id="ARBA00022679"/>
    </source>
</evidence>
<sequence length="336" mass="37246">MPCEEHLRGLKVNDFVAYSVVVPVYGSELILRELHERLTETLKTQGKSYEIVFVDDCGPGSTWAILQSLAEKDSHTTAIQLMRNFGQGSATLCGMAHSRGQVVVTIDDDLQSAPEDIPLLLRGLESDVDVVMGVPAEKQHSLFRRLGSHLVNEMNALFLGKPRDLRFTSFRAIRRPVVDALLELRALNPVLGVMLSSVTRRIANVTVPHYPRRAGKSGYTLARLLRATMSNFIGQSVLPLRLLGVIGGFGIIFSVLFSVYLLCRYFLGGIAVPGWMTTTLLLLFLSGFNFFAFAVIGEYVLRILQRVNATPQYFVRRQTSVTEAELHGGYDGGSQR</sequence>
<gene>
    <name evidence="11" type="ORF">SAMN05216577_101211</name>
</gene>
<dbReference type="InterPro" id="IPR050256">
    <property type="entry name" value="Glycosyltransferase_2"/>
</dbReference>
<evidence type="ECO:0000256" key="2">
    <source>
        <dbReference type="ARBA" id="ARBA00022519"/>
    </source>
</evidence>
<dbReference type="GO" id="GO:0009103">
    <property type="term" value="P:lipopolysaccharide biosynthetic process"/>
    <property type="evidence" value="ECO:0007669"/>
    <property type="project" value="UniProtKB-KW"/>
</dbReference>
<keyword evidence="2" id="KW-0997">Cell inner membrane</keyword>
<feature type="transmembrane region" description="Helical" evidence="9">
    <location>
        <begin position="279"/>
        <end position="301"/>
    </location>
</feature>
<evidence type="ECO:0000256" key="8">
    <source>
        <dbReference type="ARBA" id="ARBA00023136"/>
    </source>
</evidence>
<feature type="transmembrane region" description="Helical" evidence="9">
    <location>
        <begin position="242"/>
        <end position="267"/>
    </location>
</feature>
<dbReference type="Proteomes" id="UP000183385">
    <property type="component" value="Unassembled WGS sequence"/>
</dbReference>
<evidence type="ECO:0000256" key="1">
    <source>
        <dbReference type="ARBA" id="ARBA00022475"/>
    </source>
</evidence>
<dbReference type="AlphaFoldDB" id="A0AAQ1HID1"/>
<dbReference type="CDD" id="cd04187">
    <property type="entry name" value="DPM1_like_bac"/>
    <property type="match status" value="1"/>
</dbReference>
<dbReference type="Gene3D" id="3.90.550.10">
    <property type="entry name" value="Spore Coat Polysaccharide Biosynthesis Protein SpsA, Chain A"/>
    <property type="match status" value="1"/>
</dbReference>
<dbReference type="GO" id="GO:0005886">
    <property type="term" value="C:plasma membrane"/>
    <property type="evidence" value="ECO:0007669"/>
    <property type="project" value="TreeGrafter"/>
</dbReference>
<proteinExistence type="predicted"/>
<evidence type="ECO:0000256" key="7">
    <source>
        <dbReference type="ARBA" id="ARBA00022989"/>
    </source>
</evidence>
<evidence type="ECO:0000313" key="12">
    <source>
        <dbReference type="Proteomes" id="UP000183385"/>
    </source>
</evidence>
<keyword evidence="12" id="KW-1185">Reference proteome</keyword>
<dbReference type="GO" id="GO:0099621">
    <property type="term" value="F:undecaprenyl-phosphate 4-deoxy-4-formamido-L-arabinose transferase activity"/>
    <property type="evidence" value="ECO:0007669"/>
    <property type="project" value="TreeGrafter"/>
</dbReference>
<evidence type="ECO:0000256" key="6">
    <source>
        <dbReference type="ARBA" id="ARBA00022985"/>
    </source>
</evidence>
<keyword evidence="3 11" id="KW-0328">Glycosyltransferase</keyword>
<dbReference type="EMBL" id="FOLS01000001">
    <property type="protein sequence ID" value="SFB88713.1"/>
    <property type="molecule type" value="Genomic_DNA"/>
</dbReference>
<organism evidence="11 12">
    <name type="scientific">Pseudomonas citronellolis</name>
    <dbReference type="NCBI Taxonomy" id="53408"/>
    <lineage>
        <taxon>Bacteria</taxon>
        <taxon>Pseudomonadati</taxon>
        <taxon>Pseudomonadota</taxon>
        <taxon>Gammaproteobacteria</taxon>
        <taxon>Pseudomonadales</taxon>
        <taxon>Pseudomonadaceae</taxon>
        <taxon>Pseudomonas</taxon>
    </lineage>
</organism>
<dbReference type="SUPFAM" id="SSF53448">
    <property type="entry name" value="Nucleotide-diphospho-sugar transferases"/>
    <property type="match status" value="1"/>
</dbReference>
<evidence type="ECO:0000256" key="3">
    <source>
        <dbReference type="ARBA" id="ARBA00022676"/>
    </source>
</evidence>
<dbReference type="PANTHER" id="PTHR48090">
    <property type="entry name" value="UNDECAPRENYL-PHOSPHATE 4-DEOXY-4-FORMAMIDO-L-ARABINOSE TRANSFERASE-RELATED"/>
    <property type="match status" value="1"/>
</dbReference>
<comment type="caution">
    <text evidence="11">The sequence shown here is derived from an EMBL/GenBank/DDBJ whole genome shotgun (WGS) entry which is preliminary data.</text>
</comment>
<name>A0AAQ1HID1_9PSED</name>
<accession>A0AAQ1HID1</accession>
<keyword evidence="4" id="KW-0808">Transferase</keyword>
<protein>
    <submittedName>
        <fullName evidence="11">Dolichol-phosphate mannosyltransferase/undecaprenyl-phosphate 4-deoxy-4-formamido-L-arabinose transferase</fullName>
    </submittedName>
</protein>
<keyword evidence="1" id="KW-1003">Cell membrane</keyword>
<dbReference type="PANTHER" id="PTHR48090:SF3">
    <property type="entry name" value="UNDECAPRENYL-PHOSPHATE 4-DEOXY-4-FORMAMIDO-L-ARABINOSE TRANSFERASE"/>
    <property type="match status" value="1"/>
</dbReference>
<keyword evidence="8 9" id="KW-0472">Membrane</keyword>
<dbReference type="Pfam" id="PF00535">
    <property type="entry name" value="Glycos_transf_2"/>
    <property type="match status" value="1"/>
</dbReference>
<reference evidence="11 12" key="1">
    <citation type="submission" date="2016-10" db="EMBL/GenBank/DDBJ databases">
        <authorList>
            <person name="Varghese N."/>
            <person name="Submissions S."/>
        </authorList>
    </citation>
    <scope>NUCLEOTIDE SEQUENCE [LARGE SCALE GENOMIC DNA]</scope>
    <source>
        <strain evidence="11 12">LMG 18378</strain>
    </source>
</reference>
<evidence type="ECO:0000256" key="5">
    <source>
        <dbReference type="ARBA" id="ARBA00022692"/>
    </source>
</evidence>
<keyword evidence="5 9" id="KW-0812">Transmembrane</keyword>
<dbReference type="InterPro" id="IPR029044">
    <property type="entry name" value="Nucleotide-diphossugar_trans"/>
</dbReference>
<evidence type="ECO:0000256" key="9">
    <source>
        <dbReference type="SAM" id="Phobius"/>
    </source>
</evidence>
<keyword evidence="6" id="KW-0448">Lipopolysaccharide biosynthesis</keyword>
<feature type="domain" description="Glycosyltransferase 2-like" evidence="10">
    <location>
        <begin position="19"/>
        <end position="180"/>
    </location>
</feature>